<keyword evidence="1" id="KW-0732">Signal</keyword>
<organism evidence="2 3">
    <name type="scientific">Nostoc punctiforme NIES-2108</name>
    <dbReference type="NCBI Taxonomy" id="1356359"/>
    <lineage>
        <taxon>Bacteria</taxon>
        <taxon>Bacillati</taxon>
        <taxon>Cyanobacteriota</taxon>
        <taxon>Cyanophyceae</taxon>
        <taxon>Nostocales</taxon>
        <taxon>Nostocaceae</taxon>
        <taxon>Nostoc</taxon>
    </lineage>
</organism>
<evidence type="ECO:0000256" key="1">
    <source>
        <dbReference type="SAM" id="SignalP"/>
    </source>
</evidence>
<gene>
    <name evidence="2" type="ORF">A6769_37500</name>
</gene>
<evidence type="ECO:0000313" key="2">
    <source>
        <dbReference type="EMBL" id="RCJ42445.1"/>
    </source>
</evidence>
<dbReference type="Proteomes" id="UP000252085">
    <property type="component" value="Unassembled WGS sequence"/>
</dbReference>
<sequence>MKRILAGVLVALPLFIAAMPKQASALVIDIGRHHHHRWISGHWERINHHRVWIRGHYER</sequence>
<feature type="chain" id="PRO_5016975699" evidence="1">
    <location>
        <begin position="26"/>
        <end position="59"/>
    </location>
</feature>
<proteinExistence type="predicted"/>
<evidence type="ECO:0000313" key="3">
    <source>
        <dbReference type="Proteomes" id="UP000252085"/>
    </source>
</evidence>
<reference evidence="2 3" key="1">
    <citation type="submission" date="2016-04" db="EMBL/GenBank/DDBJ databases">
        <authorList>
            <person name="Evans L.H."/>
            <person name="Alamgir A."/>
            <person name="Owens N."/>
            <person name="Weber N.D."/>
            <person name="Virtaneva K."/>
            <person name="Barbian K."/>
            <person name="Babar A."/>
            <person name="Rosenke K."/>
        </authorList>
    </citation>
    <scope>NUCLEOTIDE SEQUENCE [LARGE SCALE GENOMIC DNA]</scope>
    <source>
        <strain evidence="2">NIES-2108</strain>
    </source>
</reference>
<comment type="caution">
    <text evidence="2">The sequence shown here is derived from an EMBL/GenBank/DDBJ whole genome shotgun (WGS) entry which is preliminary data.</text>
</comment>
<protein>
    <submittedName>
        <fullName evidence="2">Uncharacterized protein</fullName>
    </submittedName>
</protein>
<dbReference type="EMBL" id="LXQE01000010">
    <property type="protein sequence ID" value="RCJ42445.1"/>
    <property type="molecule type" value="Genomic_DNA"/>
</dbReference>
<accession>A0A367S104</accession>
<dbReference type="AlphaFoldDB" id="A0A367S104"/>
<feature type="signal peptide" evidence="1">
    <location>
        <begin position="1"/>
        <end position="25"/>
    </location>
</feature>
<name>A0A367S104_NOSPU</name>